<dbReference type="PANTHER" id="PTHR12922">
    <property type="entry name" value="UBIQUINONE BIOSYNTHESIS PROTEIN"/>
    <property type="match status" value="1"/>
</dbReference>
<comment type="function">
    <text evidence="7">Lyase that catalyzes the C1-decarboxylation of 4-hydroxy-3-methoxy-5-(all-trans-polyprenyl)benzoic acid into 2-methoxy-6-(all-trans-polyprenyl)phenol during ubiquinone biosynthesis.</text>
</comment>
<keyword evidence="2 7" id="KW-0999">Mitochondrion inner membrane</keyword>
<comment type="subcellular location">
    <subcellularLocation>
        <location evidence="7">Mitochondrion inner membrane</location>
        <topology evidence="7">Peripheral membrane protein</topology>
        <orientation evidence="7">Matrix side</orientation>
    </subcellularLocation>
</comment>
<evidence type="ECO:0000256" key="7">
    <source>
        <dbReference type="HAMAP-Rule" id="MF_03111"/>
    </source>
</evidence>
<keyword evidence="4 7" id="KW-0496">Mitochondrion</keyword>
<feature type="binding site" evidence="7">
    <location>
        <position position="111"/>
    </location>
    <ligand>
        <name>Zn(2+)</name>
        <dbReference type="ChEBI" id="CHEBI:29105"/>
    </ligand>
</feature>
<dbReference type="GO" id="GO:0031314">
    <property type="term" value="C:extrinsic component of mitochondrial inner membrane"/>
    <property type="evidence" value="ECO:0007669"/>
    <property type="project" value="UniProtKB-UniRule"/>
</dbReference>
<reference evidence="8" key="1">
    <citation type="submission" date="2023-07" db="EMBL/GenBank/DDBJ databases">
        <title>Chromosome-level genome assembly of Artemia franciscana.</title>
        <authorList>
            <person name="Jo E."/>
        </authorList>
    </citation>
    <scope>NUCLEOTIDE SEQUENCE</scope>
    <source>
        <tissue evidence="8">Whole body</tissue>
    </source>
</reference>
<dbReference type="PANTHER" id="PTHR12922:SF7">
    <property type="entry name" value="UBIQUINONE BIOSYNTHESIS PROTEIN COQ4 HOMOLOG, MITOCHONDRIAL"/>
    <property type="match status" value="1"/>
</dbReference>
<keyword evidence="1 7" id="KW-0831">Ubiquinone biosynthesis</keyword>
<evidence type="ECO:0000256" key="2">
    <source>
        <dbReference type="ARBA" id="ARBA00022792"/>
    </source>
</evidence>
<evidence type="ECO:0000313" key="9">
    <source>
        <dbReference type="Proteomes" id="UP001187531"/>
    </source>
</evidence>
<feature type="binding site" evidence="7">
    <location>
        <position position="95"/>
    </location>
    <ligand>
        <name>Zn(2+)</name>
        <dbReference type="ChEBI" id="CHEBI:29105"/>
    </ligand>
</feature>
<organism evidence="8 9">
    <name type="scientific">Artemia franciscana</name>
    <name type="common">Brine shrimp</name>
    <name type="synonym">Artemia sanfranciscana</name>
    <dbReference type="NCBI Taxonomy" id="6661"/>
    <lineage>
        <taxon>Eukaryota</taxon>
        <taxon>Metazoa</taxon>
        <taxon>Ecdysozoa</taxon>
        <taxon>Arthropoda</taxon>
        <taxon>Crustacea</taxon>
        <taxon>Branchiopoda</taxon>
        <taxon>Anostraca</taxon>
        <taxon>Artemiidae</taxon>
        <taxon>Artemia</taxon>
    </lineage>
</organism>
<sequence length="192" mass="21948">MVAILGETTGTKALLGMHERMSIHPEGSEILRSQPRINSSTVDLDKLRSMKEGTLGREYANWLDRNGVSPDTRLPVQFVEDPELAYVMQRYREAHDLIHTVLGMPTNMLGEVAVKWVEGIQTGLPMCVGGGIFGAARLRPKQRQKYLSIYLPWAIRVGQNSKFLMNIYYEKRWMQNLEELRRELSIEHPPPS</sequence>
<evidence type="ECO:0000256" key="6">
    <source>
        <dbReference type="ARBA" id="ARBA00023239"/>
    </source>
</evidence>
<comment type="pathway">
    <text evidence="7">Cofactor biosynthesis; ubiquinone biosynthesis.</text>
</comment>
<dbReference type="AlphaFoldDB" id="A0AA88I3R0"/>
<dbReference type="Pfam" id="PF05019">
    <property type="entry name" value="Coq4"/>
    <property type="match status" value="1"/>
</dbReference>
<feature type="binding site" evidence="7">
    <location>
        <position position="99"/>
    </location>
    <ligand>
        <name>Zn(2+)</name>
        <dbReference type="ChEBI" id="CHEBI:29105"/>
    </ligand>
</feature>
<comment type="caution">
    <text evidence="8">The sequence shown here is derived from an EMBL/GenBank/DDBJ whole genome shotgun (WGS) entry which is preliminary data.</text>
</comment>
<protein>
    <recommendedName>
        <fullName evidence="7">Ubiquinone biosynthesis protein COQ4 homolog, mitochondrial</fullName>
    </recommendedName>
    <alternativeName>
        <fullName evidence="7">4-hydroxy-3-methoxy-5-polyprenylbenzoate decarboxylase</fullName>
        <ecNumber evidence="7">4.1.1.130</ecNumber>
    </alternativeName>
    <alternativeName>
        <fullName evidence="7">Coenzyme Q biosynthesis protein 4 homolog</fullName>
    </alternativeName>
</protein>
<comment type="subunit">
    <text evidence="7">Component of a multi-subunit COQ enzyme complex.</text>
</comment>
<comment type="similarity">
    <text evidence="7">Belongs to the COQ4 family.</text>
</comment>
<keyword evidence="3 7" id="KW-0862">Zinc</keyword>
<comment type="catalytic activity">
    <reaction evidence="7">
        <text>a 4-hydroxy-3-methoxy-5-(all-trans-polyprenyl)benzoate + H(+) = a 2-methoxy-6-(all-trans-polyprenyl)phenol + CO2</text>
        <dbReference type="Rhea" id="RHEA:81179"/>
        <dbReference type="Rhea" id="RHEA-COMP:9551"/>
        <dbReference type="Rhea" id="RHEA-COMP:10931"/>
        <dbReference type="ChEBI" id="CHEBI:15378"/>
        <dbReference type="ChEBI" id="CHEBI:16526"/>
        <dbReference type="ChEBI" id="CHEBI:62731"/>
        <dbReference type="ChEBI" id="CHEBI:84443"/>
        <dbReference type="EC" id="4.1.1.130"/>
    </reaction>
</comment>
<evidence type="ECO:0000256" key="4">
    <source>
        <dbReference type="ARBA" id="ARBA00023128"/>
    </source>
</evidence>
<evidence type="ECO:0000256" key="5">
    <source>
        <dbReference type="ARBA" id="ARBA00023136"/>
    </source>
</evidence>
<dbReference type="GO" id="GO:0008270">
    <property type="term" value="F:zinc ion binding"/>
    <property type="evidence" value="ECO:0007669"/>
    <property type="project" value="UniProtKB-UniRule"/>
</dbReference>
<name>A0AA88I3R0_ARTSF</name>
<keyword evidence="9" id="KW-1185">Reference proteome</keyword>
<keyword evidence="5 7" id="KW-0472">Membrane</keyword>
<dbReference type="EMBL" id="JAVRJZ010000008">
    <property type="protein sequence ID" value="KAK2719589.1"/>
    <property type="molecule type" value="Genomic_DNA"/>
</dbReference>
<dbReference type="HAMAP" id="MF_03111">
    <property type="entry name" value="Coq4"/>
    <property type="match status" value="1"/>
</dbReference>
<keyword evidence="7" id="KW-0479">Metal-binding</keyword>
<dbReference type="EC" id="4.1.1.130" evidence="7"/>
<evidence type="ECO:0000256" key="3">
    <source>
        <dbReference type="ARBA" id="ARBA00022833"/>
    </source>
</evidence>
<dbReference type="InterPro" id="IPR027540">
    <property type="entry name" value="Coq4_euk"/>
</dbReference>
<dbReference type="InterPro" id="IPR007715">
    <property type="entry name" value="Coq4"/>
</dbReference>
<proteinExistence type="inferred from homology"/>
<keyword evidence="6 7" id="KW-0456">Lyase</keyword>
<evidence type="ECO:0000256" key="1">
    <source>
        <dbReference type="ARBA" id="ARBA00022688"/>
    </source>
</evidence>
<comment type="cofactor">
    <cofactor evidence="7">
        <name>Zn(2+)</name>
        <dbReference type="ChEBI" id="CHEBI:29105"/>
    </cofactor>
</comment>
<accession>A0AA88I3R0</accession>
<dbReference type="Proteomes" id="UP001187531">
    <property type="component" value="Unassembled WGS sequence"/>
</dbReference>
<feature type="binding site" evidence="7">
    <location>
        <position position="96"/>
    </location>
    <ligand>
        <name>Zn(2+)</name>
        <dbReference type="ChEBI" id="CHEBI:29105"/>
    </ligand>
</feature>
<gene>
    <name evidence="8" type="ORF">QYM36_005155</name>
</gene>
<dbReference type="GO" id="GO:0120539">
    <property type="term" value="F:4-hydroxy-3-methoxy-5-polyprenylbenzoate decarboxylase activity"/>
    <property type="evidence" value="ECO:0007669"/>
    <property type="project" value="UniProtKB-EC"/>
</dbReference>
<evidence type="ECO:0000313" key="8">
    <source>
        <dbReference type="EMBL" id="KAK2719589.1"/>
    </source>
</evidence>